<reference evidence="1" key="1">
    <citation type="submission" date="2021-01" db="EMBL/GenBank/DDBJ databases">
        <authorList>
            <consortium name="Genoscope - CEA"/>
            <person name="William W."/>
        </authorList>
    </citation>
    <scope>NUCLEOTIDE SEQUENCE</scope>
</reference>
<evidence type="ECO:0000313" key="2">
    <source>
        <dbReference type="EMBL" id="CAD8123741.1"/>
    </source>
</evidence>
<keyword evidence="3" id="KW-1185">Reference proteome</keyword>
<dbReference type="InterPro" id="IPR002895">
    <property type="entry name" value="Paramecium_SA"/>
</dbReference>
<dbReference type="Pfam" id="PF01508">
    <property type="entry name" value="Paramecium_SA"/>
    <property type="match status" value="1"/>
</dbReference>
<evidence type="ECO:0000313" key="1">
    <source>
        <dbReference type="EMBL" id="CAD8123740.1"/>
    </source>
</evidence>
<dbReference type="AlphaFoldDB" id="A0A8S1RA07"/>
<proteinExistence type="predicted"/>
<comment type="caution">
    <text evidence="1">The sequence shown here is derived from an EMBL/GenBank/DDBJ whole genome shotgun (WGS) entry which is preliminary data.</text>
</comment>
<gene>
    <name evidence="1" type="ORF">PSON_ATCC_30995.1.T1470014</name>
    <name evidence="2" type="ORF">PSON_ATCC_30995.1.T1470015</name>
</gene>
<dbReference type="Proteomes" id="UP000692954">
    <property type="component" value="Unassembled WGS sequence"/>
</dbReference>
<dbReference type="EMBL" id="CAJJDN010000147">
    <property type="protein sequence ID" value="CAD8123740.1"/>
    <property type="molecule type" value="Genomic_DNA"/>
</dbReference>
<name>A0A8S1RA07_9CILI</name>
<evidence type="ECO:0000313" key="3">
    <source>
        <dbReference type="Proteomes" id="UP000692954"/>
    </source>
</evidence>
<sequence length="314" mass="37220">MMNFEKKHVNMLQHLYQLMKNKKLIYKVIIVLHKLEVDLLLKIFWKQDIYRIQCNWDKVNLNQRGKIMLVVIQQIDYFLQAIQQHRMIVNYFFDTCIANSTNKECIEKTCEDSLLQTDCFMNVLSNQACVWIEKCYQKQFDFASKATTHQECQIYKQSFKINNNIIDNLLVMLFIINVEIRVVPLHCFDSPDSQLFYTDQESSIYQSNQKCSDDKMIRDQDNVIKLYKIKQQKMIVKWIIDKCYSIQYSISQPCSMLKGSKYMYQKFNDGCTNTDSANSLTPCFLVQQLKIGSQLTFRDCQQLDIQYSVKIDGT</sequence>
<protein>
    <submittedName>
        <fullName evidence="1">Uncharacterized protein</fullName>
    </submittedName>
</protein>
<organism evidence="1 3">
    <name type="scientific">Paramecium sonneborni</name>
    <dbReference type="NCBI Taxonomy" id="65129"/>
    <lineage>
        <taxon>Eukaryota</taxon>
        <taxon>Sar</taxon>
        <taxon>Alveolata</taxon>
        <taxon>Ciliophora</taxon>
        <taxon>Intramacronucleata</taxon>
        <taxon>Oligohymenophorea</taxon>
        <taxon>Peniculida</taxon>
        <taxon>Parameciidae</taxon>
        <taxon>Paramecium</taxon>
    </lineage>
</organism>
<dbReference type="EMBL" id="CAJJDN010000147">
    <property type="protein sequence ID" value="CAD8123741.1"/>
    <property type="molecule type" value="Genomic_DNA"/>
</dbReference>
<accession>A0A8S1RA07</accession>